<feature type="region of interest" description="Disordered" evidence="3">
    <location>
        <begin position="922"/>
        <end position="949"/>
    </location>
</feature>
<dbReference type="Gene3D" id="1.20.5.340">
    <property type="match status" value="1"/>
</dbReference>
<dbReference type="EMBL" id="KZ502191">
    <property type="protein sequence ID" value="PKU82314.1"/>
    <property type="molecule type" value="Genomic_DNA"/>
</dbReference>
<feature type="region of interest" description="Disordered" evidence="3">
    <location>
        <begin position="574"/>
        <end position="601"/>
    </location>
</feature>
<comment type="function">
    <text evidence="2">Involved in regulation of actin and microtubule organization. Part of a WAVE complex that activates the Arp2/3 complex.</text>
</comment>
<dbReference type="GO" id="GO:0030036">
    <property type="term" value="P:actin cytoskeleton organization"/>
    <property type="evidence" value="ECO:0007669"/>
    <property type="project" value="UniProtKB-UniRule"/>
</dbReference>
<reference evidence="4 5" key="2">
    <citation type="journal article" date="2017" name="Nature">
        <title>The Apostasia genome and the evolution of orchids.</title>
        <authorList>
            <person name="Zhang G.Q."/>
            <person name="Liu K.W."/>
            <person name="Li Z."/>
            <person name="Lohaus R."/>
            <person name="Hsiao Y.Y."/>
            <person name="Niu S.C."/>
            <person name="Wang J.Y."/>
            <person name="Lin Y.C."/>
            <person name="Xu Q."/>
            <person name="Chen L.J."/>
            <person name="Yoshida K."/>
            <person name="Fujiwara S."/>
            <person name="Wang Z.W."/>
            <person name="Zhang Y.Q."/>
            <person name="Mitsuda N."/>
            <person name="Wang M."/>
            <person name="Liu G.H."/>
            <person name="Pecoraro L."/>
            <person name="Huang H.X."/>
            <person name="Xiao X.J."/>
            <person name="Lin M."/>
            <person name="Wu X.Y."/>
            <person name="Wu W.L."/>
            <person name="Chen Y.Y."/>
            <person name="Chang S.B."/>
            <person name="Sakamoto S."/>
            <person name="Ohme-Takagi M."/>
            <person name="Yagi M."/>
            <person name="Zeng S.J."/>
            <person name="Shen C.Y."/>
            <person name="Yeh C.M."/>
            <person name="Luo Y.B."/>
            <person name="Tsai W.C."/>
            <person name="Van de Peer Y."/>
            <person name="Liu Z.J."/>
        </authorList>
    </citation>
    <scope>NUCLEOTIDE SEQUENCE [LARGE SCALE GENOMIC DNA]</scope>
    <source>
        <tissue evidence="4">The whole plant</tissue>
    </source>
</reference>
<accession>A0A2I0X316</accession>
<evidence type="ECO:0000256" key="1">
    <source>
        <dbReference type="ARBA" id="ARBA00006993"/>
    </source>
</evidence>
<dbReference type="OrthoDB" id="753427at2759"/>
<keyword evidence="5" id="KW-1185">Reference proteome</keyword>
<gene>
    <name evidence="4" type="ORF">MA16_Dca005319</name>
</gene>
<evidence type="ECO:0000256" key="3">
    <source>
        <dbReference type="SAM" id="MobiDB-lite"/>
    </source>
</evidence>
<feature type="region of interest" description="Disordered" evidence="3">
    <location>
        <begin position="347"/>
        <end position="376"/>
    </location>
</feature>
<dbReference type="PANTHER" id="PTHR12902">
    <property type="entry name" value="WASP-1"/>
    <property type="match status" value="1"/>
</dbReference>
<protein>
    <recommendedName>
        <fullName evidence="2">Protein SCAR</fullName>
    </recommendedName>
    <alternativeName>
        <fullName evidence="2">Protein WAVE</fullName>
    </alternativeName>
</protein>
<dbReference type="GO" id="GO:0003779">
    <property type="term" value="F:actin binding"/>
    <property type="evidence" value="ECO:0007669"/>
    <property type="project" value="UniProtKB-UniRule"/>
</dbReference>
<keyword evidence="2" id="KW-0009">Actin-binding</keyword>
<dbReference type="GO" id="GO:0034237">
    <property type="term" value="F:protein kinase A regulatory subunit binding"/>
    <property type="evidence" value="ECO:0007669"/>
    <property type="project" value="TreeGrafter"/>
</dbReference>
<comment type="similarity">
    <text evidence="1 2">Belongs to the SCAR/WAVE family.</text>
</comment>
<dbReference type="PANTHER" id="PTHR12902:SF33">
    <property type="entry name" value="PROTEIN SCAR3"/>
    <property type="match status" value="1"/>
</dbReference>
<feature type="compositionally biased region" description="Polar residues" evidence="3">
    <location>
        <begin position="922"/>
        <end position="931"/>
    </location>
</feature>
<comment type="subcellular location">
    <subcellularLocation>
        <location evidence="2">Cytoplasm</location>
        <location evidence="2">Cytoskeleton</location>
    </subcellularLocation>
</comment>
<evidence type="ECO:0000256" key="2">
    <source>
        <dbReference type="RuleBase" id="RU367034"/>
    </source>
</evidence>
<organism evidence="4 5">
    <name type="scientific">Dendrobium catenatum</name>
    <dbReference type="NCBI Taxonomy" id="906689"/>
    <lineage>
        <taxon>Eukaryota</taxon>
        <taxon>Viridiplantae</taxon>
        <taxon>Streptophyta</taxon>
        <taxon>Embryophyta</taxon>
        <taxon>Tracheophyta</taxon>
        <taxon>Spermatophyta</taxon>
        <taxon>Magnoliopsida</taxon>
        <taxon>Liliopsida</taxon>
        <taxon>Asparagales</taxon>
        <taxon>Orchidaceae</taxon>
        <taxon>Epidendroideae</taxon>
        <taxon>Malaxideae</taxon>
        <taxon>Dendrobiinae</taxon>
        <taxon>Dendrobium</taxon>
    </lineage>
</organism>
<evidence type="ECO:0000313" key="5">
    <source>
        <dbReference type="Proteomes" id="UP000233837"/>
    </source>
</evidence>
<name>A0A2I0X316_9ASPA</name>
<evidence type="ECO:0000313" key="4">
    <source>
        <dbReference type="EMBL" id="PKU82314.1"/>
    </source>
</evidence>
<dbReference type="AlphaFoldDB" id="A0A2I0X316"/>
<dbReference type="GO" id="GO:2000601">
    <property type="term" value="P:positive regulation of Arp2/3 complex-mediated actin nucleation"/>
    <property type="evidence" value="ECO:0007669"/>
    <property type="project" value="TreeGrafter"/>
</dbReference>
<dbReference type="Gene3D" id="6.10.280.150">
    <property type="match status" value="2"/>
</dbReference>
<keyword evidence="2" id="KW-0206">Cytoskeleton</keyword>
<reference evidence="4 5" key="1">
    <citation type="journal article" date="2016" name="Sci. Rep.">
        <title>The Dendrobium catenatum Lindl. genome sequence provides insights into polysaccharide synthase, floral development and adaptive evolution.</title>
        <authorList>
            <person name="Zhang G.Q."/>
            <person name="Xu Q."/>
            <person name="Bian C."/>
            <person name="Tsai W.C."/>
            <person name="Yeh C.M."/>
            <person name="Liu K.W."/>
            <person name="Yoshida K."/>
            <person name="Zhang L.S."/>
            <person name="Chang S.B."/>
            <person name="Chen F."/>
            <person name="Shi Y."/>
            <person name="Su Y.Y."/>
            <person name="Zhang Y.Q."/>
            <person name="Chen L.J."/>
            <person name="Yin Y."/>
            <person name="Lin M."/>
            <person name="Huang H."/>
            <person name="Deng H."/>
            <person name="Wang Z.W."/>
            <person name="Zhu S.L."/>
            <person name="Zhao X."/>
            <person name="Deng C."/>
            <person name="Niu S.C."/>
            <person name="Huang J."/>
            <person name="Wang M."/>
            <person name="Liu G.H."/>
            <person name="Yang H.J."/>
            <person name="Xiao X.J."/>
            <person name="Hsiao Y.Y."/>
            <person name="Wu W.L."/>
            <person name="Chen Y.Y."/>
            <person name="Mitsuda N."/>
            <person name="Ohme-Takagi M."/>
            <person name="Luo Y.B."/>
            <person name="Van de Peer Y."/>
            <person name="Liu Z.J."/>
        </authorList>
    </citation>
    <scope>NUCLEOTIDE SEQUENCE [LARGE SCALE GENOMIC DNA]</scope>
    <source>
        <tissue evidence="4">The whole plant</tissue>
    </source>
</reference>
<keyword evidence="2" id="KW-0963">Cytoplasm</keyword>
<sequence length="1210" mass="133727">MPLARLELRNEYGLGDSELYRNAASGKEGAEAILQGVSVSGLVGILRLLGDVAEFGAEIFHDLHEQVIITAARGQKMLSRIKKIEEALPSIEDAIHRKASYIDLVYEIGSSWHADLRIMDGRLSYDDLPPFIMESYEECREPPRLYLLDKYDRAGTGACLKRYSDPSYFKRAWATSEPEKAQQIQKEKKLKKFKRKLSRFREGDVQDPISSSQCNSLASSERFAPLSNDDQSLSAESSLVSEMRLKSEAISAPQLLHTMNKLNFTGHVSETNHSILPNDLDCDRLSVSNVQNNHDHPGSSQLHNDELVFDADDDSQYDFPHWKANSRSPSVIWDEKSELVKAAGVNSDDSFQDSNSLVVNSESSKVEEPTRTRSSNQVKPLPIIADLSGSSCDQKQFEEINETDNYVDALNTLESEAETDSECQTKCMQILSNMEHQKNESGVSGTVQYDGYANIEAPMSLHESSNEYRLPNVTYLDVSRMPELMQSSREAGLSPGSLYDERQLLKNSVHTMLRTNAFQGTDDDQPPCSTESISGTMLNSETAAAATSQIQSSPPISISSIPSTKLWTNGTLLGLEPSKPGDVSLPNGTGERTRSDSLDNGVKSDKQVMVNGKISKQSNSIGKAQGLPESLSLADQRILNSNPFLSRKYLFEENSSVKHSSAYIAHNDDGFGAQLQLNSQEQSEALSLSDESGGSQVASPNVLTTSICQVHQTTKSASSKESESCSAFSVASPSMDSVQNSKFLSPSFSGLPQRNLVRCVKIKPSVSHAKSSTRYELGIVDDGQLGDKPLSDNQSRRLNGVASQTFYEENLASQTFHEVSLINKSDYGSLEKSNSSGSLYSRNSSPPLEHMKISFHPLNSLEASNLKLELPDGCINQRIDGTAFSSFRLFPGCTLPEQDGGSESDDDTFCKSNTYSSEDLLSARSDSNSELWEQDDFPGSRTNELSDDLRRISSSTASISSGSGFEHMNHLDQEIGLKDLCTGNDTDSFQPSYTSNIPTFESLLNQDVKYDSLSISPNNATTLTPTELPPPPPLPPIQWRLVRSSYEVPEDNYYNIRQMVHHFEGAQNQSPPAPAEIESIIRWPLPLAKDGQYKEMQDNQVDSRLLTHELDNREQILHLIRDTEIQHKLKQPEESKSQIASSEAVDDKEDLLHQIRTKTLNLRRTATSRSSFVAQPTPNNRVAAILEKANAIRQACASSDEDDSDDWSDG</sequence>
<feature type="compositionally biased region" description="Basic and acidic residues" evidence="3">
    <location>
        <begin position="591"/>
        <end position="601"/>
    </location>
</feature>
<dbReference type="InterPro" id="IPR028288">
    <property type="entry name" value="SCAR/WAVE_fam"/>
</dbReference>
<dbReference type="Proteomes" id="UP000233837">
    <property type="component" value="Unassembled WGS sequence"/>
</dbReference>
<proteinExistence type="inferred from homology"/>
<dbReference type="GO" id="GO:0071933">
    <property type="term" value="F:Arp2/3 complex binding"/>
    <property type="evidence" value="ECO:0007669"/>
    <property type="project" value="TreeGrafter"/>
</dbReference>
<feature type="compositionally biased region" description="Polar residues" evidence="3">
    <location>
        <begin position="347"/>
        <end position="363"/>
    </location>
</feature>
<dbReference type="GO" id="GO:0005856">
    <property type="term" value="C:cytoskeleton"/>
    <property type="evidence" value="ECO:0007669"/>
    <property type="project" value="UniProtKB-SubCell"/>
</dbReference>